<dbReference type="Pfam" id="PF11487">
    <property type="entry name" value="RestrictionSfiI"/>
    <property type="match status" value="1"/>
</dbReference>
<evidence type="ECO:0000313" key="2">
    <source>
        <dbReference type="Proteomes" id="UP000006898"/>
    </source>
</evidence>
<proteinExistence type="predicted"/>
<sequence length="214" mass="24324">MQIQIEEVERSCLRLVVRAIRDYHKEAVKIFREETDLAADVAEDITREALDFLGLSRVHIRLYGKIDYKRAALVFLPDRETEVALMIDSKAEKDGNTATIQMSQTSMEVRQHRAGKVEKVKGGLPTFIERSGVKMQTVTIVVKYIYKGDGKGSLLKQIKIACIPSGVFQDQYNPDENDTIWRVGRNAPTLGEDFRVRLSFSALHQKAAWRVVTL</sequence>
<dbReference type="Proteomes" id="UP000006898">
    <property type="component" value="Chromosome"/>
</dbReference>
<dbReference type="HOGENOM" id="CLU_1154805_0_0_0"/>
<dbReference type="eggNOG" id="ENOG5030KFD">
    <property type="taxonomic scope" value="Bacteria"/>
</dbReference>
<gene>
    <name evidence="1" type="ORF">DAMO_1331</name>
</gene>
<evidence type="ECO:0000313" key="1">
    <source>
        <dbReference type="EMBL" id="CBE68391.1"/>
    </source>
</evidence>
<dbReference type="AlphaFoldDB" id="D5MF62"/>
<dbReference type="Gene3D" id="2.40.50.610">
    <property type="entry name" value="Type II restriction enzyme SfiI, DNA-recognition domain"/>
    <property type="match status" value="1"/>
</dbReference>
<dbReference type="EMBL" id="FP565575">
    <property type="protein sequence ID" value="CBE68391.1"/>
    <property type="molecule type" value="Genomic_DNA"/>
</dbReference>
<dbReference type="InterPro" id="IPR043118">
    <property type="entry name" value="Restrct_endonuc_II_SfiI_dom1"/>
</dbReference>
<dbReference type="Gene3D" id="3.40.600.40">
    <property type="match status" value="1"/>
</dbReference>
<dbReference type="REBASE" id="22920">
    <property type="entry name" value="MoxORF1333P"/>
</dbReference>
<evidence type="ECO:0008006" key="3">
    <source>
        <dbReference type="Google" id="ProtNLM"/>
    </source>
</evidence>
<dbReference type="InterPro" id="IPR043117">
    <property type="entry name" value="Restrct_endonuc_II_SfiI_dom2"/>
</dbReference>
<accession>D5MF62</accession>
<protein>
    <recommendedName>
        <fullName evidence="3">Type II restriction endonuclease</fullName>
    </recommendedName>
</protein>
<dbReference type="KEGG" id="mox:DAMO_1331"/>
<dbReference type="STRING" id="671143.DAMO_1331"/>
<reference evidence="1 2" key="1">
    <citation type="journal article" date="2010" name="Nature">
        <title>Nitrite-driven anaerobic methane oxidation by oxygenic bacteria.</title>
        <authorList>
            <person name="Ettwig K.F."/>
            <person name="Butler M.K."/>
            <person name="Le Paslier D."/>
            <person name="Pelletier E."/>
            <person name="Mangenot S."/>
            <person name="Kuypers M.M.M."/>
            <person name="Schreiber F."/>
            <person name="Dutilh B.E."/>
            <person name="Zedelius J."/>
            <person name="de Beer D."/>
            <person name="Gloerich J."/>
            <person name="Wessels H.J.C.T."/>
            <person name="van Allen T."/>
            <person name="Luesken F."/>
            <person name="Wu M."/>
            <person name="van de Pas-Schoonen K.T."/>
            <person name="Op den Camp H.J.M."/>
            <person name="Janssen-Megens E.M."/>
            <person name="Francoijs K-J."/>
            <person name="Stunnenberg H."/>
            <person name="Weissenbach J."/>
            <person name="Jetten M.S.M."/>
            <person name="Strous M."/>
        </authorList>
    </citation>
    <scope>NUCLEOTIDE SEQUENCE [LARGE SCALE GENOMIC DNA]</scope>
</reference>
<dbReference type="InterPro" id="IPR021580">
    <property type="entry name" value="Restrct_endonuc_II_SfiI"/>
</dbReference>
<name>D5MF62_METO1</name>
<organism evidence="1 2">
    <name type="scientific">Methylomirabilis oxygeniifera</name>
    <dbReference type="NCBI Taxonomy" id="671143"/>
    <lineage>
        <taxon>Bacteria</taxon>
        <taxon>Candidatus Methylomirabilota</taxon>
        <taxon>Candidatus Methylomirabilia</taxon>
        <taxon>Candidatus Methylomirabilales</taxon>
        <taxon>Candidatus Methylomirabilaceae</taxon>
        <taxon>Candidatus Methylomirabilis</taxon>
    </lineage>
</organism>